<dbReference type="InterPro" id="IPR001878">
    <property type="entry name" value="Znf_CCHC"/>
</dbReference>
<evidence type="ECO:0000256" key="4">
    <source>
        <dbReference type="PROSITE-ProRule" id="PRU00047"/>
    </source>
</evidence>
<keyword evidence="8" id="KW-1185">Reference proteome</keyword>
<reference evidence="7" key="2">
    <citation type="submission" date="2020-03" db="EMBL/GenBank/DDBJ databases">
        <authorList>
            <person name="Fu F.-F."/>
            <person name="Chen J."/>
        </authorList>
    </citation>
    <scope>NUCLEOTIDE SEQUENCE</scope>
    <source>
        <strain evidence="7">Lc1</strain>
    </source>
</reference>
<dbReference type="Gene3D" id="4.10.60.10">
    <property type="entry name" value="Zinc finger, CCHC-type"/>
    <property type="match status" value="1"/>
</dbReference>
<feature type="compositionally biased region" description="Polar residues" evidence="5">
    <location>
        <begin position="504"/>
        <end position="523"/>
    </location>
</feature>
<dbReference type="Pfam" id="PF13696">
    <property type="entry name" value="zf-CCHC_2"/>
    <property type="match status" value="2"/>
</dbReference>
<feature type="compositionally biased region" description="Low complexity" evidence="5">
    <location>
        <begin position="441"/>
        <end position="452"/>
    </location>
</feature>
<keyword evidence="3" id="KW-0862">Zinc</keyword>
<feature type="compositionally biased region" description="Basic residues" evidence="5">
    <location>
        <begin position="283"/>
        <end position="292"/>
    </location>
</feature>
<dbReference type="EMBL" id="WVTB01000007">
    <property type="protein sequence ID" value="KAF3811642.1"/>
    <property type="molecule type" value="Genomic_DNA"/>
</dbReference>
<feature type="region of interest" description="Disordered" evidence="5">
    <location>
        <begin position="384"/>
        <end position="523"/>
    </location>
</feature>
<dbReference type="AlphaFoldDB" id="A0A8H4CX70"/>
<accession>A0A8H4CX70</accession>
<evidence type="ECO:0000256" key="2">
    <source>
        <dbReference type="ARBA" id="ARBA00022771"/>
    </source>
</evidence>
<evidence type="ECO:0000313" key="7">
    <source>
        <dbReference type="EMBL" id="KAF3811642.1"/>
    </source>
</evidence>
<dbReference type="GO" id="GO:0003676">
    <property type="term" value="F:nucleic acid binding"/>
    <property type="evidence" value="ECO:0007669"/>
    <property type="project" value="InterPro"/>
</dbReference>
<evidence type="ECO:0000313" key="8">
    <source>
        <dbReference type="Proteomes" id="UP000613401"/>
    </source>
</evidence>
<feature type="compositionally biased region" description="Low complexity" evidence="5">
    <location>
        <begin position="169"/>
        <end position="179"/>
    </location>
</feature>
<evidence type="ECO:0000256" key="1">
    <source>
        <dbReference type="ARBA" id="ARBA00022723"/>
    </source>
</evidence>
<dbReference type="InterPro" id="IPR036875">
    <property type="entry name" value="Znf_CCHC_sf"/>
</dbReference>
<feature type="domain" description="CCHC-type" evidence="6">
    <location>
        <begin position="232"/>
        <end position="245"/>
    </location>
</feature>
<evidence type="ECO:0000256" key="3">
    <source>
        <dbReference type="ARBA" id="ARBA00022833"/>
    </source>
</evidence>
<dbReference type="SMART" id="SM00343">
    <property type="entry name" value="ZnF_C2HC"/>
    <property type="match status" value="2"/>
</dbReference>
<feature type="compositionally biased region" description="Low complexity" evidence="5">
    <location>
        <begin position="392"/>
        <end position="403"/>
    </location>
</feature>
<gene>
    <name evidence="7" type="ORF">GCG54_00001971</name>
</gene>
<dbReference type="Proteomes" id="UP000613401">
    <property type="component" value="Unassembled WGS sequence"/>
</dbReference>
<organism evidence="7 8">
    <name type="scientific">Colletotrichum gloeosporioides</name>
    <name type="common">Anthracnose fungus</name>
    <name type="synonym">Glomerella cingulata</name>
    <dbReference type="NCBI Taxonomy" id="474922"/>
    <lineage>
        <taxon>Eukaryota</taxon>
        <taxon>Fungi</taxon>
        <taxon>Dikarya</taxon>
        <taxon>Ascomycota</taxon>
        <taxon>Pezizomycotina</taxon>
        <taxon>Sordariomycetes</taxon>
        <taxon>Hypocreomycetidae</taxon>
        <taxon>Glomerellales</taxon>
        <taxon>Glomerellaceae</taxon>
        <taxon>Colletotrichum</taxon>
        <taxon>Colletotrichum gloeosporioides species complex</taxon>
    </lineage>
</organism>
<protein>
    <recommendedName>
        <fullName evidence="6">CCHC-type domain-containing protein</fullName>
    </recommendedName>
</protein>
<feature type="compositionally biased region" description="Basic and acidic residues" evidence="5">
    <location>
        <begin position="409"/>
        <end position="440"/>
    </location>
</feature>
<keyword evidence="2 4" id="KW-0863">Zinc-finger</keyword>
<feature type="region of interest" description="Disordered" evidence="5">
    <location>
        <begin position="339"/>
        <end position="371"/>
    </location>
</feature>
<feature type="region of interest" description="Disordered" evidence="5">
    <location>
        <begin position="167"/>
        <end position="193"/>
    </location>
</feature>
<dbReference type="InterPro" id="IPR025829">
    <property type="entry name" value="Zn_knuckle_CX2CX3GHX4C"/>
</dbReference>
<dbReference type="PROSITE" id="PS50158">
    <property type="entry name" value="ZF_CCHC"/>
    <property type="match status" value="1"/>
</dbReference>
<evidence type="ECO:0000259" key="6">
    <source>
        <dbReference type="PROSITE" id="PS50158"/>
    </source>
</evidence>
<keyword evidence="1" id="KW-0479">Metal-binding</keyword>
<reference evidence="7" key="1">
    <citation type="journal article" date="2020" name="Phytopathology">
        <title>Genome sequence and comparative analysis of Colletotrichum gloeosporioides isolated from Liriodendron leaves.</title>
        <authorList>
            <person name="Fu F.F."/>
            <person name="Hao Z."/>
            <person name="Wang P."/>
            <person name="Lu Y."/>
            <person name="Xue L.J."/>
            <person name="Wei G."/>
            <person name="Tian Y."/>
            <person name="Baishi H."/>
            <person name="Xu H."/>
            <person name="Shi J."/>
            <person name="Cheng T."/>
            <person name="Wang G."/>
            <person name="Yi Y."/>
            <person name="Chen J."/>
        </authorList>
    </citation>
    <scope>NUCLEOTIDE SEQUENCE</scope>
    <source>
        <strain evidence="7">Lc1</strain>
    </source>
</reference>
<dbReference type="SUPFAM" id="SSF57756">
    <property type="entry name" value="Retrovirus zinc finger-like domains"/>
    <property type="match status" value="1"/>
</dbReference>
<evidence type="ECO:0000256" key="5">
    <source>
        <dbReference type="SAM" id="MobiDB-lite"/>
    </source>
</evidence>
<name>A0A8H4CX70_COLGL</name>
<comment type="caution">
    <text evidence="7">The sequence shown here is derived from an EMBL/GenBank/DDBJ whole genome shotgun (WGS) entry which is preliminary data.</text>
</comment>
<dbReference type="GeneID" id="69009136"/>
<dbReference type="RefSeq" id="XP_045270801.1">
    <property type="nucleotide sequence ID" value="XM_045402072.1"/>
</dbReference>
<feature type="non-terminal residue" evidence="7">
    <location>
        <position position="743"/>
    </location>
</feature>
<proteinExistence type="predicted"/>
<feature type="region of interest" description="Disordered" evidence="5">
    <location>
        <begin position="273"/>
        <end position="324"/>
    </location>
</feature>
<sequence length="743" mass="81914">SAFVLYSISFSAGSSTCILAMSRDKLAALDLTPREFQDVSQSRLERKLLRSSRHVIDKPTFLGIYTKWMTLQIPRLGYHSALDSTVVYREGCDFLAHEGYDKGPVLASFSSHQNEYLKCFPDGKREFNYARRDIEIHFKKLVDQPRRAPAHPATATSSTFNEHLLQTRAPPSSSASQQPNLQSRRSSFDKSKYDGVSSERLEWLSAQNEEETTFVMPPPAAVPAVPTGDYLCKRCERPGHFVQDCDTNSNPSFASPPPKSYVCHNCGEAGTHYRNACPEKQPSKGRSRKKSQSSKAEPGRGSSARRPSLSKALGGTQSHQTTMDARDDRLAHQPAAPMDGLLQTAGGSVPSARNRDPSVQQTARGSDGYINEDRAAFIQNCTDRYRPSADAGGSTVRSGSSSTAPIDGRSGRSRRDSNRRLDSYRPETKMKLETARKDSTKTYTGTYTSGGSLQHPQSSIAASDGRLSPWSDIHTPPTKRVRRDSPPPAGLPWDDAEPLYEQPNGGQFNQPTSTTSSLSDQQHATQFQPVNQNAMEEDFIPLTSEEEWEQAGIEADAFLESFGMELASYGYFQPSSTPSNRPMPFTGPGGNIAGHKDLVNEFGPDISHNATFAETEAIYNEESKGNDDYDSACSLMSSPVQRGAVSPDTDGDVCMVNAADGSVETPTEDQTIMPYQTVKPLRRDPPYDPRFKALFQGREHENVYVNVVGRNTAMDMYEDEETRAVKRMLRLTVRDPASSKSEG</sequence>
<dbReference type="GO" id="GO:0008270">
    <property type="term" value="F:zinc ion binding"/>
    <property type="evidence" value="ECO:0007669"/>
    <property type="project" value="UniProtKB-KW"/>
</dbReference>